<gene>
    <name evidence="4" type="ORF">IWQ62_005206</name>
</gene>
<keyword evidence="5" id="KW-1185">Reference proteome</keyword>
<feature type="signal peptide" evidence="2">
    <location>
        <begin position="1"/>
        <end position="20"/>
    </location>
</feature>
<dbReference type="AlphaFoldDB" id="A0A9W8ARA7"/>
<evidence type="ECO:0000256" key="2">
    <source>
        <dbReference type="SAM" id="SignalP"/>
    </source>
</evidence>
<comment type="caution">
    <text evidence="4">The sequence shown here is derived from an EMBL/GenBank/DDBJ whole genome shotgun (WGS) entry which is preliminary data.</text>
</comment>
<dbReference type="OrthoDB" id="406505at2759"/>
<reference evidence="4" key="1">
    <citation type="submission" date="2022-07" db="EMBL/GenBank/DDBJ databases">
        <title>Phylogenomic reconstructions and comparative analyses of Kickxellomycotina fungi.</title>
        <authorList>
            <person name="Reynolds N.K."/>
            <person name="Stajich J.E."/>
            <person name="Barry K."/>
            <person name="Grigoriev I.V."/>
            <person name="Crous P."/>
            <person name="Smith M.E."/>
        </authorList>
    </citation>
    <scope>NUCLEOTIDE SEQUENCE</scope>
    <source>
        <strain evidence="4">RSA 1196</strain>
    </source>
</reference>
<organism evidence="4 5">
    <name type="scientific">Dispira parvispora</name>
    <dbReference type="NCBI Taxonomy" id="1520584"/>
    <lineage>
        <taxon>Eukaryota</taxon>
        <taxon>Fungi</taxon>
        <taxon>Fungi incertae sedis</taxon>
        <taxon>Zoopagomycota</taxon>
        <taxon>Kickxellomycotina</taxon>
        <taxon>Dimargaritomycetes</taxon>
        <taxon>Dimargaritales</taxon>
        <taxon>Dimargaritaceae</taxon>
        <taxon>Dispira</taxon>
    </lineage>
</organism>
<accession>A0A9W8ARA7</accession>
<dbReference type="InterPro" id="IPR036908">
    <property type="entry name" value="RlpA-like_sf"/>
</dbReference>
<proteinExistence type="predicted"/>
<sequence length="162" mass="16861">MVSFTKTAFALAVAAGVAVQATPKPAIVYETVTSWVYTTISPTPTEAEAAKATNGDADGETFQGDGTYYSPSVGTGSCGWLNSDDEHVAALNADQFGNPANPNSSPFCGKKIKVSGPKGEVEAKIVDKCPVCKHGDIDLSPGAFDQIADEAEGRVPITWSFI</sequence>
<dbReference type="Pfam" id="PF03330">
    <property type="entry name" value="DPBB_1"/>
    <property type="match status" value="1"/>
</dbReference>
<feature type="chain" id="PRO_5040724569" description="RlpA-like protein double-psi beta-barrel domain-containing protein" evidence="2">
    <location>
        <begin position="21"/>
        <end position="162"/>
    </location>
</feature>
<feature type="domain" description="RlpA-like protein double-psi beta-barrel" evidence="3">
    <location>
        <begin position="108"/>
        <end position="158"/>
    </location>
</feature>
<dbReference type="CDD" id="cd22191">
    <property type="entry name" value="DPBB_RlpA_EXP_N-like"/>
    <property type="match status" value="1"/>
</dbReference>
<keyword evidence="1 2" id="KW-0732">Signal</keyword>
<dbReference type="InterPro" id="IPR009009">
    <property type="entry name" value="RlpA-like_DPBB"/>
</dbReference>
<dbReference type="PANTHER" id="PTHR31836:SF21">
    <property type="entry name" value="EXPANSIN-LIKE PROTEIN 7"/>
    <property type="match status" value="1"/>
</dbReference>
<dbReference type="Proteomes" id="UP001150925">
    <property type="component" value="Unassembled WGS sequence"/>
</dbReference>
<dbReference type="InterPro" id="IPR051477">
    <property type="entry name" value="Expansin_CellWall"/>
</dbReference>
<evidence type="ECO:0000256" key="1">
    <source>
        <dbReference type="ARBA" id="ARBA00022729"/>
    </source>
</evidence>
<evidence type="ECO:0000259" key="3">
    <source>
        <dbReference type="Pfam" id="PF03330"/>
    </source>
</evidence>
<evidence type="ECO:0000313" key="5">
    <source>
        <dbReference type="Proteomes" id="UP001150925"/>
    </source>
</evidence>
<dbReference type="Gene3D" id="2.40.40.10">
    <property type="entry name" value="RlpA-like domain"/>
    <property type="match status" value="1"/>
</dbReference>
<dbReference type="EMBL" id="JANBPY010002043">
    <property type="protein sequence ID" value="KAJ1956878.1"/>
    <property type="molecule type" value="Genomic_DNA"/>
</dbReference>
<evidence type="ECO:0000313" key="4">
    <source>
        <dbReference type="EMBL" id="KAJ1956878.1"/>
    </source>
</evidence>
<name>A0A9W8ARA7_9FUNG</name>
<dbReference type="PANTHER" id="PTHR31836">
    <property type="match status" value="1"/>
</dbReference>
<dbReference type="SUPFAM" id="SSF50685">
    <property type="entry name" value="Barwin-like endoglucanases"/>
    <property type="match status" value="1"/>
</dbReference>
<protein>
    <recommendedName>
        <fullName evidence="3">RlpA-like protein double-psi beta-barrel domain-containing protein</fullName>
    </recommendedName>
</protein>